<evidence type="ECO:0000256" key="1">
    <source>
        <dbReference type="SAM" id="SignalP"/>
    </source>
</evidence>
<dbReference type="Proteomes" id="UP001596050">
    <property type="component" value="Unassembled WGS sequence"/>
</dbReference>
<evidence type="ECO:0000313" key="3">
    <source>
        <dbReference type="Proteomes" id="UP001596050"/>
    </source>
</evidence>
<gene>
    <name evidence="2" type="ORF">ACFPN5_10205</name>
</gene>
<evidence type="ECO:0000313" key="2">
    <source>
        <dbReference type="EMBL" id="MFC5460177.1"/>
    </source>
</evidence>
<proteinExistence type="predicted"/>
<dbReference type="RefSeq" id="WP_379782779.1">
    <property type="nucleotide sequence ID" value="NZ_JBHSMU010000009.1"/>
</dbReference>
<keyword evidence="1" id="KW-0732">Signal</keyword>
<comment type="caution">
    <text evidence="2">The sequence shown here is derived from an EMBL/GenBank/DDBJ whole genome shotgun (WGS) entry which is preliminary data.</text>
</comment>
<dbReference type="EMBL" id="JBHSMU010000009">
    <property type="protein sequence ID" value="MFC5460177.1"/>
    <property type="molecule type" value="Genomic_DNA"/>
</dbReference>
<keyword evidence="3" id="KW-1185">Reference proteome</keyword>
<reference evidence="3" key="1">
    <citation type="journal article" date="2019" name="Int. J. Syst. Evol. Microbiol.">
        <title>The Global Catalogue of Microorganisms (GCM) 10K type strain sequencing project: providing services to taxonomists for standard genome sequencing and annotation.</title>
        <authorList>
            <consortium name="The Broad Institute Genomics Platform"/>
            <consortium name="The Broad Institute Genome Sequencing Center for Infectious Disease"/>
            <person name="Wu L."/>
            <person name="Ma J."/>
        </authorList>
    </citation>
    <scope>NUCLEOTIDE SEQUENCE [LARGE SCALE GENOMIC DNA]</scope>
    <source>
        <strain evidence="3">KACC 12649</strain>
    </source>
</reference>
<sequence length="259" mass="27740">MFAVLAAAVVLLVCMAAGVGSPAMSGAARAAGSCDAVIDAELAFFVDVPGTVDESMSSEILARLGEQLDAPFAGVRRISLFSTRHRGTTPLITVCTRPPLFATLFGRQWTESALRSRLAGAVRAELGQTVAPAGSQTLTQVLADVSVSTYSRSAKNTLVIFSGLREKWRGFDPRRCGGVQAAIAAYRMARAGGVERPSFKSVTIHLNVIPEPGAGRDVSRCRRAFWNWYFGDFEGEGEGVTWEYLPGSMSDAQQLTEKE</sequence>
<feature type="signal peptide" evidence="1">
    <location>
        <begin position="1"/>
        <end position="30"/>
    </location>
</feature>
<accession>A0ABW0L5X4</accession>
<organism evidence="2 3">
    <name type="scientific">Massilia niabensis</name>
    <dbReference type="NCBI Taxonomy" id="544910"/>
    <lineage>
        <taxon>Bacteria</taxon>
        <taxon>Pseudomonadati</taxon>
        <taxon>Pseudomonadota</taxon>
        <taxon>Betaproteobacteria</taxon>
        <taxon>Burkholderiales</taxon>
        <taxon>Oxalobacteraceae</taxon>
        <taxon>Telluria group</taxon>
        <taxon>Massilia</taxon>
    </lineage>
</organism>
<feature type="chain" id="PRO_5046596106" evidence="1">
    <location>
        <begin position="31"/>
        <end position="259"/>
    </location>
</feature>
<name>A0ABW0L5X4_9BURK</name>
<protein>
    <submittedName>
        <fullName evidence="2">Uncharacterized protein</fullName>
    </submittedName>
</protein>